<sequence length="208" mass="23498">MENITFELSHVHQHGSAFFDYLSLRKKFFVDELHWQIPHNADVEMDQYDNPMARYSLVLDDDGRVLAGARAMSTSATWGDHTYMLKDAMSGKLETIPTNLLDDVIDSPKVWECTRLVISPEVKSMRVRIQCLDLIVGGLIDMANKEGADTLISLSNLWLLRALKRLGYGAELLGEPYQNDDDGHKYAVMSIEARHKQSTVQVPQMTAA</sequence>
<dbReference type="SUPFAM" id="SSF55729">
    <property type="entry name" value="Acyl-CoA N-acyltransferases (Nat)"/>
    <property type="match status" value="1"/>
</dbReference>
<dbReference type="InterPro" id="IPR001690">
    <property type="entry name" value="Autoind_synthase"/>
</dbReference>
<dbReference type="PANTHER" id="PTHR39322">
    <property type="entry name" value="ACYL-HOMOSERINE-LACTONE SYNTHASE"/>
    <property type="match status" value="1"/>
</dbReference>
<evidence type="ECO:0000256" key="2">
    <source>
        <dbReference type="ARBA" id="ARBA00022679"/>
    </source>
</evidence>
<dbReference type="Pfam" id="PF00765">
    <property type="entry name" value="Autoind_synth"/>
    <property type="match status" value="1"/>
</dbReference>
<evidence type="ECO:0000256" key="5">
    <source>
        <dbReference type="PROSITE-ProRule" id="PRU00533"/>
    </source>
</evidence>
<dbReference type="Proteomes" id="UP000067444">
    <property type="component" value="Chromosome"/>
</dbReference>
<evidence type="ECO:0000256" key="4">
    <source>
        <dbReference type="ARBA" id="ARBA00022929"/>
    </source>
</evidence>
<gene>
    <name evidence="7" type="ORF">OSB_19840</name>
</gene>
<dbReference type="GO" id="GO:0061579">
    <property type="term" value="F:N-acyl homoserine lactone synthase activity"/>
    <property type="evidence" value="ECO:0007669"/>
    <property type="project" value="UniProtKB-UniRule"/>
</dbReference>
<dbReference type="InterPro" id="IPR016181">
    <property type="entry name" value="Acyl_CoA_acyltransferase"/>
</dbReference>
<dbReference type="PRINTS" id="PR01549">
    <property type="entry name" value="AUTOINDCRSYN"/>
</dbReference>
<dbReference type="STRING" id="1458307.OSB_19840"/>
<keyword evidence="3 6" id="KW-0949">S-adenosyl-L-methionine</keyword>
<keyword evidence="2 6" id="KW-0808">Transferase</keyword>
<evidence type="ECO:0000256" key="6">
    <source>
        <dbReference type="RuleBase" id="RU361135"/>
    </source>
</evidence>
<name>A0A0K0Y6C1_9RHOB</name>
<keyword evidence="8" id="KW-1185">Reference proteome</keyword>
<comment type="catalytic activity">
    <reaction evidence="6">
        <text>a fatty acyl-[ACP] + S-adenosyl-L-methionine = an N-acyl-L-homoserine lactone + S-methyl-5'-thioadenosine + holo-[ACP] + H(+)</text>
        <dbReference type="Rhea" id="RHEA:10096"/>
        <dbReference type="Rhea" id="RHEA-COMP:9685"/>
        <dbReference type="Rhea" id="RHEA-COMP:14125"/>
        <dbReference type="ChEBI" id="CHEBI:15378"/>
        <dbReference type="ChEBI" id="CHEBI:17509"/>
        <dbReference type="ChEBI" id="CHEBI:55474"/>
        <dbReference type="ChEBI" id="CHEBI:59789"/>
        <dbReference type="ChEBI" id="CHEBI:64479"/>
        <dbReference type="ChEBI" id="CHEBI:138651"/>
        <dbReference type="EC" id="2.3.1.184"/>
    </reaction>
</comment>
<dbReference type="RefSeq" id="WP_049834823.1">
    <property type="nucleotide sequence ID" value="NZ_CP012160.1"/>
</dbReference>
<keyword evidence="1 5" id="KW-0673">Quorum sensing</keyword>
<dbReference type="EC" id="2.3.1.184" evidence="6"/>
<protein>
    <recommendedName>
        <fullName evidence="6">Acyl-homoserine-lactone synthase</fullName>
        <ecNumber evidence="6">2.3.1.184</ecNumber>
    </recommendedName>
    <alternativeName>
        <fullName evidence="6">Autoinducer synthesis protein</fullName>
    </alternativeName>
</protein>
<dbReference type="GO" id="GO:0007165">
    <property type="term" value="P:signal transduction"/>
    <property type="evidence" value="ECO:0007669"/>
    <property type="project" value="TreeGrafter"/>
</dbReference>
<organism evidence="7 8">
    <name type="scientific">Octadecabacter temperatus</name>
    <dbReference type="NCBI Taxonomy" id="1458307"/>
    <lineage>
        <taxon>Bacteria</taxon>
        <taxon>Pseudomonadati</taxon>
        <taxon>Pseudomonadota</taxon>
        <taxon>Alphaproteobacteria</taxon>
        <taxon>Rhodobacterales</taxon>
        <taxon>Roseobacteraceae</taxon>
        <taxon>Octadecabacter</taxon>
    </lineage>
</organism>
<comment type="similarity">
    <text evidence="5 6">Belongs to the autoinducer synthase family.</text>
</comment>
<dbReference type="PANTHER" id="PTHR39322:SF1">
    <property type="entry name" value="ISOVALERYL-HOMOSERINE LACTONE SYNTHASE"/>
    <property type="match status" value="1"/>
</dbReference>
<evidence type="ECO:0000256" key="1">
    <source>
        <dbReference type="ARBA" id="ARBA00022654"/>
    </source>
</evidence>
<proteinExistence type="inferred from homology"/>
<dbReference type="OrthoDB" id="6169313at2"/>
<dbReference type="Gene3D" id="3.40.630.30">
    <property type="match status" value="1"/>
</dbReference>
<evidence type="ECO:0000313" key="7">
    <source>
        <dbReference type="EMBL" id="AKS46523.1"/>
    </source>
</evidence>
<evidence type="ECO:0000313" key="8">
    <source>
        <dbReference type="Proteomes" id="UP000067444"/>
    </source>
</evidence>
<dbReference type="AlphaFoldDB" id="A0A0K0Y6C1"/>
<reference evidence="7 8" key="1">
    <citation type="journal article" date="2015" name="Genome Announc.">
        <title>Closed Genome Sequence of Octadecabacter temperatus SB1, the First Mesophilic Species of the Genus Octadecabacter.</title>
        <authorList>
            <person name="Voget S."/>
            <person name="Billerbeck S."/>
            <person name="Simon M."/>
            <person name="Daniel R."/>
        </authorList>
    </citation>
    <scope>NUCLEOTIDE SEQUENCE [LARGE SCALE GENOMIC DNA]</scope>
    <source>
        <strain evidence="7 8">SB1</strain>
    </source>
</reference>
<evidence type="ECO:0000256" key="3">
    <source>
        <dbReference type="ARBA" id="ARBA00022691"/>
    </source>
</evidence>
<dbReference type="GO" id="GO:0009372">
    <property type="term" value="P:quorum sensing"/>
    <property type="evidence" value="ECO:0007669"/>
    <property type="project" value="UniProtKB-UniRule"/>
</dbReference>
<dbReference type="KEGG" id="otm:OSB_19840"/>
<keyword evidence="4 5" id="KW-0071">Autoinducer synthesis</keyword>
<dbReference type="PROSITE" id="PS51187">
    <property type="entry name" value="AUTOINDUCER_SYNTH_2"/>
    <property type="match status" value="1"/>
</dbReference>
<accession>A0A0K0Y6C1</accession>
<dbReference type="EMBL" id="CP012160">
    <property type="protein sequence ID" value="AKS46523.1"/>
    <property type="molecule type" value="Genomic_DNA"/>
</dbReference>